<dbReference type="EMBL" id="JBHUDE010000142">
    <property type="protein sequence ID" value="MFD1608979.1"/>
    <property type="molecule type" value="Genomic_DNA"/>
</dbReference>
<feature type="domain" description="CarD-like/TRCF RNAP-interacting" evidence="1">
    <location>
        <begin position="1"/>
        <end position="111"/>
    </location>
</feature>
<name>A0ABW4HTS0_9BACI</name>
<sequence>MYQVGDNIFYPLHGAGVIKAVEEKEVSGEKQEYYIIKMVLDNLKVMIPESKIADSSIRHVTDLASLKKVANMVEDEESDEILPWKTRHNVNMNKIKTGKLKACAEVIRDLIRVKKADKLNSSERRMLGKARDFLMSELKLIEGIEEKQIERFMLKLK</sequence>
<dbReference type="InterPro" id="IPR003711">
    <property type="entry name" value="CarD-like/TRCF_RID"/>
</dbReference>
<dbReference type="PANTHER" id="PTHR38447:SF1">
    <property type="entry name" value="RNA POLYMERASE-BINDING TRANSCRIPTION FACTOR CARD"/>
    <property type="match status" value="1"/>
</dbReference>
<gene>
    <name evidence="2" type="ORF">ACFSBH_15250</name>
</gene>
<dbReference type="Pfam" id="PF02559">
    <property type="entry name" value="CarD_TRCF_RID"/>
    <property type="match status" value="1"/>
</dbReference>
<dbReference type="Pfam" id="PF21095">
    <property type="entry name" value="CarD_C"/>
    <property type="match status" value="1"/>
</dbReference>
<proteinExistence type="predicted"/>
<dbReference type="InterPro" id="IPR042215">
    <property type="entry name" value="CarD-like_C"/>
</dbReference>
<dbReference type="InterPro" id="IPR048792">
    <property type="entry name" value="CarD_C"/>
</dbReference>
<reference evidence="3" key="1">
    <citation type="journal article" date="2019" name="Int. J. Syst. Evol. Microbiol.">
        <title>The Global Catalogue of Microorganisms (GCM) 10K type strain sequencing project: providing services to taxonomists for standard genome sequencing and annotation.</title>
        <authorList>
            <consortium name="The Broad Institute Genomics Platform"/>
            <consortium name="The Broad Institute Genome Sequencing Center for Infectious Disease"/>
            <person name="Wu L."/>
            <person name="Ma J."/>
        </authorList>
    </citation>
    <scope>NUCLEOTIDE SEQUENCE [LARGE SCALE GENOMIC DNA]</scope>
    <source>
        <strain evidence="3">CGMCC 1.12376</strain>
    </source>
</reference>
<dbReference type="RefSeq" id="WP_251515911.1">
    <property type="nucleotide sequence ID" value="NZ_JAMBON010000030.1"/>
</dbReference>
<dbReference type="PANTHER" id="PTHR38447">
    <property type="entry name" value="TRANSCRIPTION FACTOR YDEB-RELATED"/>
    <property type="match status" value="1"/>
</dbReference>
<keyword evidence="3" id="KW-1185">Reference proteome</keyword>
<dbReference type="Gene3D" id="2.40.10.170">
    <property type="match status" value="1"/>
</dbReference>
<accession>A0ABW4HTS0</accession>
<evidence type="ECO:0000313" key="3">
    <source>
        <dbReference type="Proteomes" id="UP001597221"/>
    </source>
</evidence>
<dbReference type="SUPFAM" id="SSF141259">
    <property type="entry name" value="CarD-like"/>
    <property type="match status" value="1"/>
</dbReference>
<comment type="caution">
    <text evidence="2">The sequence shown here is derived from an EMBL/GenBank/DDBJ whole genome shotgun (WGS) entry which is preliminary data.</text>
</comment>
<organism evidence="2 3">
    <name type="scientific">Oceanobacillus luteolus</name>
    <dbReference type="NCBI Taxonomy" id="1274358"/>
    <lineage>
        <taxon>Bacteria</taxon>
        <taxon>Bacillati</taxon>
        <taxon>Bacillota</taxon>
        <taxon>Bacilli</taxon>
        <taxon>Bacillales</taxon>
        <taxon>Bacillaceae</taxon>
        <taxon>Oceanobacillus</taxon>
    </lineage>
</organism>
<dbReference type="SMART" id="SM01058">
    <property type="entry name" value="CarD_TRCF"/>
    <property type="match status" value="1"/>
</dbReference>
<dbReference type="Proteomes" id="UP001597221">
    <property type="component" value="Unassembled WGS sequence"/>
</dbReference>
<evidence type="ECO:0000313" key="2">
    <source>
        <dbReference type="EMBL" id="MFD1608979.1"/>
    </source>
</evidence>
<dbReference type="Gene3D" id="1.20.58.1290">
    <property type="entry name" value="CarD-like, C-terminal domain"/>
    <property type="match status" value="1"/>
</dbReference>
<dbReference type="InterPro" id="IPR052531">
    <property type="entry name" value="CarD-like_regulator"/>
</dbReference>
<evidence type="ECO:0000259" key="1">
    <source>
        <dbReference type="SMART" id="SM01058"/>
    </source>
</evidence>
<protein>
    <submittedName>
        <fullName evidence="2">CarD family transcriptional regulator</fullName>
    </submittedName>
</protein>
<dbReference type="InterPro" id="IPR036101">
    <property type="entry name" value="CarD-like/TRCF_RID_sf"/>
</dbReference>